<comment type="caution">
    <text evidence="1">The sequence shown here is derived from an EMBL/GenBank/DDBJ whole genome shotgun (WGS) entry which is preliminary data.</text>
</comment>
<proteinExistence type="predicted"/>
<sequence length="74" mass="8292">MQGHAAYTDISKFGKVSFTIVEACTAIWTMEEEKARCIASIWADDNGIEWKKSDEASDQLGHDQAWLIDRPSMG</sequence>
<reference evidence="1 2" key="1">
    <citation type="submission" date="2015-01" db="EMBL/GenBank/DDBJ databases">
        <title>Evolution of Trichinella species and genotypes.</title>
        <authorList>
            <person name="Korhonen P.K."/>
            <person name="Edoardo P."/>
            <person name="Giuseppe L.R."/>
            <person name="Gasser R.B."/>
        </authorList>
    </citation>
    <scope>NUCLEOTIDE SEQUENCE [LARGE SCALE GENOMIC DNA]</scope>
    <source>
        <strain evidence="1">ISS120</strain>
    </source>
</reference>
<name>A0A0V1CPG3_TRIBR</name>
<gene>
    <name evidence="1" type="ORF">T03_17313</name>
</gene>
<protein>
    <submittedName>
        <fullName evidence="1">Uncharacterized protein</fullName>
    </submittedName>
</protein>
<dbReference type="Proteomes" id="UP000054653">
    <property type="component" value="Unassembled WGS sequence"/>
</dbReference>
<dbReference type="EMBL" id="JYDI01000145">
    <property type="protein sequence ID" value="KRY50611.1"/>
    <property type="molecule type" value="Genomic_DNA"/>
</dbReference>
<dbReference type="AlphaFoldDB" id="A0A0V1CPG3"/>
<keyword evidence="2" id="KW-1185">Reference proteome</keyword>
<evidence type="ECO:0000313" key="1">
    <source>
        <dbReference type="EMBL" id="KRY50611.1"/>
    </source>
</evidence>
<organism evidence="1 2">
    <name type="scientific">Trichinella britovi</name>
    <name type="common">Parasitic roundworm</name>
    <dbReference type="NCBI Taxonomy" id="45882"/>
    <lineage>
        <taxon>Eukaryota</taxon>
        <taxon>Metazoa</taxon>
        <taxon>Ecdysozoa</taxon>
        <taxon>Nematoda</taxon>
        <taxon>Enoplea</taxon>
        <taxon>Dorylaimia</taxon>
        <taxon>Trichinellida</taxon>
        <taxon>Trichinellidae</taxon>
        <taxon>Trichinella</taxon>
    </lineage>
</organism>
<accession>A0A0V1CPG3</accession>
<evidence type="ECO:0000313" key="2">
    <source>
        <dbReference type="Proteomes" id="UP000054653"/>
    </source>
</evidence>